<sequence length="275" mass="29088">MRKFIFAAVLSIAAPAAHAADLPILRGSLSEGRTMGRSDWDGFYIGAHAGYGTSDEKFTGSNSTMTAGVLANTLVESEMGVSQWPLTFTKQSSHGNGWGGFAGYNSQWDDVVIGVEMSYLHGKFGGSDSGSMTRYSLLSDNNYHSVSSSATSSIAISDIGTFRARAGYAYGAFLPYMFGGLALGQADIVRSVAVRDFVTAGPGSTTPASLLGNQGTATQVQGQYSRLIYGYTAGLGVDINLIGGLFARAEWEYVRFTSSIDTNINTVRAGVGYKF</sequence>
<comment type="similarity">
    <text evidence="5">Belongs to the Omp25/RopB family.</text>
</comment>
<dbReference type="Pfam" id="PF13505">
    <property type="entry name" value="OMP_b-brl"/>
    <property type="match status" value="1"/>
</dbReference>
<evidence type="ECO:0000256" key="5">
    <source>
        <dbReference type="ARBA" id="ARBA00038306"/>
    </source>
</evidence>
<evidence type="ECO:0000313" key="8">
    <source>
        <dbReference type="EMBL" id="KZD24175.1"/>
    </source>
</evidence>
<dbReference type="InterPro" id="IPR011250">
    <property type="entry name" value="OMP/PagP_B-barrel"/>
</dbReference>
<dbReference type="Proteomes" id="UP000076574">
    <property type="component" value="Unassembled WGS sequence"/>
</dbReference>
<feature type="chain" id="PRO_5007848494" description="Outer membrane protein beta-barrel domain-containing protein" evidence="6">
    <location>
        <begin position="20"/>
        <end position="275"/>
    </location>
</feature>
<dbReference type="GO" id="GO:0009279">
    <property type="term" value="C:cell outer membrane"/>
    <property type="evidence" value="ECO:0007669"/>
    <property type="project" value="UniProtKB-SubCell"/>
</dbReference>
<feature type="domain" description="Outer membrane protein beta-barrel" evidence="7">
    <location>
        <begin position="5"/>
        <end position="275"/>
    </location>
</feature>
<dbReference type="InterPro" id="IPR051692">
    <property type="entry name" value="OMP-like"/>
</dbReference>
<proteinExistence type="inferred from homology"/>
<dbReference type="RefSeq" id="WP_068731235.1">
    <property type="nucleotide sequence ID" value="NZ_LVYV01000005.1"/>
</dbReference>
<evidence type="ECO:0000256" key="2">
    <source>
        <dbReference type="ARBA" id="ARBA00022729"/>
    </source>
</evidence>
<dbReference type="AlphaFoldDB" id="A0A164A2P3"/>
<evidence type="ECO:0000259" key="7">
    <source>
        <dbReference type="Pfam" id="PF13505"/>
    </source>
</evidence>
<gene>
    <name evidence="8" type="ORF">A4A58_23805</name>
</gene>
<evidence type="ECO:0000256" key="3">
    <source>
        <dbReference type="ARBA" id="ARBA00023136"/>
    </source>
</evidence>
<evidence type="ECO:0000313" key="9">
    <source>
        <dbReference type="Proteomes" id="UP000076574"/>
    </source>
</evidence>
<accession>A0A164A2P3</accession>
<organism evidence="8 9">
    <name type="scientific">Tardiphaga robiniae</name>
    <dbReference type="NCBI Taxonomy" id="943830"/>
    <lineage>
        <taxon>Bacteria</taxon>
        <taxon>Pseudomonadati</taxon>
        <taxon>Pseudomonadota</taxon>
        <taxon>Alphaproteobacteria</taxon>
        <taxon>Hyphomicrobiales</taxon>
        <taxon>Nitrobacteraceae</taxon>
        <taxon>Tardiphaga</taxon>
    </lineage>
</organism>
<reference evidence="8 9" key="1">
    <citation type="submission" date="2016-03" db="EMBL/GenBank/DDBJ databases">
        <title>Microsymbionts genomes from the relict species Vavilovia formosa (Stev.) Fed.</title>
        <authorList>
            <person name="Kopat V."/>
            <person name="Chirak E."/>
            <person name="Kimeklis A."/>
            <person name="Andronov E."/>
        </authorList>
    </citation>
    <scope>NUCLEOTIDE SEQUENCE [LARGE SCALE GENOMIC DNA]</scope>
    <source>
        <strain evidence="8 9">Vaf07</strain>
    </source>
</reference>
<protein>
    <recommendedName>
        <fullName evidence="7">Outer membrane protein beta-barrel domain-containing protein</fullName>
    </recommendedName>
</protein>
<feature type="signal peptide" evidence="6">
    <location>
        <begin position="1"/>
        <end position="19"/>
    </location>
</feature>
<dbReference type="OrthoDB" id="8001404at2"/>
<name>A0A164A2P3_9BRAD</name>
<dbReference type="Gene3D" id="2.40.160.20">
    <property type="match status" value="1"/>
</dbReference>
<keyword evidence="3" id="KW-0472">Membrane</keyword>
<dbReference type="PANTHER" id="PTHR34001:SF3">
    <property type="entry name" value="BLL7405 PROTEIN"/>
    <property type="match status" value="1"/>
</dbReference>
<keyword evidence="9" id="KW-1185">Reference proteome</keyword>
<comment type="caution">
    <text evidence="8">The sequence shown here is derived from an EMBL/GenBank/DDBJ whole genome shotgun (WGS) entry which is preliminary data.</text>
</comment>
<dbReference type="STRING" id="943830.A4A58_23805"/>
<keyword evidence="2 6" id="KW-0732">Signal</keyword>
<dbReference type="EMBL" id="LVYV01000005">
    <property type="protein sequence ID" value="KZD24175.1"/>
    <property type="molecule type" value="Genomic_DNA"/>
</dbReference>
<evidence type="ECO:0000256" key="6">
    <source>
        <dbReference type="SAM" id="SignalP"/>
    </source>
</evidence>
<keyword evidence="4" id="KW-0998">Cell outer membrane</keyword>
<evidence type="ECO:0000256" key="1">
    <source>
        <dbReference type="ARBA" id="ARBA00004442"/>
    </source>
</evidence>
<comment type="subcellular location">
    <subcellularLocation>
        <location evidence="1">Cell outer membrane</location>
    </subcellularLocation>
</comment>
<dbReference type="SUPFAM" id="SSF56925">
    <property type="entry name" value="OMPA-like"/>
    <property type="match status" value="1"/>
</dbReference>
<dbReference type="PANTHER" id="PTHR34001">
    <property type="entry name" value="BLL7405 PROTEIN"/>
    <property type="match status" value="1"/>
</dbReference>
<dbReference type="InterPro" id="IPR027385">
    <property type="entry name" value="Beta-barrel_OMP"/>
</dbReference>
<evidence type="ECO:0000256" key="4">
    <source>
        <dbReference type="ARBA" id="ARBA00023237"/>
    </source>
</evidence>